<dbReference type="AlphaFoldDB" id="A0A1I1FQH9"/>
<dbReference type="OrthoDB" id="156174at2157"/>
<dbReference type="RefSeq" id="WP_089787059.1">
    <property type="nucleotide sequence ID" value="NZ_FOKW01000003.1"/>
</dbReference>
<feature type="region of interest" description="Disordered" evidence="1">
    <location>
        <begin position="27"/>
        <end position="66"/>
    </location>
</feature>
<proteinExistence type="predicted"/>
<dbReference type="InterPro" id="IPR055774">
    <property type="entry name" value="DUF7350"/>
</dbReference>
<keyword evidence="4" id="KW-1185">Reference proteome</keyword>
<feature type="compositionally biased region" description="Acidic residues" evidence="1">
    <location>
        <begin position="34"/>
        <end position="53"/>
    </location>
</feature>
<dbReference type="EMBL" id="FOKW01000003">
    <property type="protein sequence ID" value="SFB99240.1"/>
    <property type="molecule type" value="Genomic_DNA"/>
</dbReference>
<evidence type="ECO:0000256" key="1">
    <source>
        <dbReference type="SAM" id="MobiDB-lite"/>
    </source>
</evidence>
<evidence type="ECO:0000313" key="3">
    <source>
        <dbReference type="EMBL" id="SFB99240.1"/>
    </source>
</evidence>
<dbReference type="Proteomes" id="UP000199161">
    <property type="component" value="Unassembled WGS sequence"/>
</dbReference>
<dbReference type="Pfam" id="PF24041">
    <property type="entry name" value="DUF7350"/>
    <property type="match status" value="1"/>
</dbReference>
<gene>
    <name evidence="3" type="ORF">SAMN05444422_103395</name>
</gene>
<protein>
    <recommendedName>
        <fullName evidence="2">DUF7350 domain-containing protein</fullName>
    </recommendedName>
</protein>
<organism evidence="3 4">
    <name type="scientific">Natronobacterium haloterrestre</name>
    <name type="common">Halobiforma haloterrestris</name>
    <dbReference type="NCBI Taxonomy" id="148448"/>
    <lineage>
        <taxon>Archaea</taxon>
        <taxon>Methanobacteriati</taxon>
        <taxon>Methanobacteriota</taxon>
        <taxon>Stenosarchaea group</taxon>
        <taxon>Halobacteria</taxon>
        <taxon>Halobacteriales</taxon>
        <taxon>Natrialbaceae</taxon>
        <taxon>Natronobacterium</taxon>
    </lineage>
</organism>
<reference evidence="4" key="1">
    <citation type="submission" date="2016-10" db="EMBL/GenBank/DDBJ databases">
        <authorList>
            <person name="Varghese N."/>
            <person name="Submissions S."/>
        </authorList>
    </citation>
    <scope>NUCLEOTIDE SEQUENCE [LARGE SCALE GENOMIC DNA]</scope>
    <source>
        <strain evidence="4">DSM 13078</strain>
    </source>
</reference>
<dbReference type="InterPro" id="IPR038482">
    <property type="entry name" value="Tp34-type_sf"/>
</dbReference>
<name>A0A1I1FQH9_NATHA</name>
<dbReference type="PROSITE" id="PS51257">
    <property type="entry name" value="PROKAR_LIPOPROTEIN"/>
    <property type="match status" value="1"/>
</dbReference>
<feature type="region of interest" description="Disordered" evidence="1">
    <location>
        <begin position="264"/>
        <end position="284"/>
    </location>
</feature>
<accession>A0A1I1FQH9</accession>
<evidence type="ECO:0000259" key="2">
    <source>
        <dbReference type="Pfam" id="PF24041"/>
    </source>
</evidence>
<dbReference type="Gene3D" id="2.60.40.2480">
    <property type="entry name" value="Periplasmic metal-binding protein Tp34-type"/>
    <property type="match status" value="1"/>
</dbReference>
<sequence length="398" mass="42240">MRDPTTSEGIDRRTFVTGVAAGSLAVAGCTNEGSEGDDASEGGDGDEGEDADFEVGPAFREVDDPPDAVYLPTHREAMRTVDPLEAGDYILVPMLSYPHPFWLVTGGTGEDDVSREVPDDGRGVHLMFVLRDAKTDIVLPVEDGARIEIFADGEPVDGPRSPWPMISQEMGFHFGDNVSLPGDGTYRVEITLAPLSARTTGDLEGRFGERATASFEFVYDDAFREAVVGGVDYLEEEEWGRRDALEPMGNAVAGGPTIADYPGRPLVAPDGGSEDGAGPPRSGDAAVLGTLVESGNRFAADDPYLLVSLRTPYNGVPLPHASPSATVERDGDPIASEVPLEGAVDGEVGHHYGASLADVRPGDAVTIAFESPPQVARHQGYETAFLEMPPVELEVTDR</sequence>
<feature type="domain" description="DUF7350" evidence="2">
    <location>
        <begin position="266"/>
        <end position="393"/>
    </location>
</feature>
<evidence type="ECO:0000313" key="4">
    <source>
        <dbReference type="Proteomes" id="UP000199161"/>
    </source>
</evidence>